<evidence type="ECO:0000313" key="3">
    <source>
        <dbReference type="Proteomes" id="UP000631181"/>
    </source>
</evidence>
<dbReference type="Proteomes" id="UP000631181">
    <property type="component" value="Unassembled WGS sequence"/>
</dbReference>
<dbReference type="AlphaFoldDB" id="A0A8J8W717"/>
<sequence>MAAVPWDEKINFSSALLLHSCLTIILKEAFNFVSFLTRVSLMFLTSRRQNKANRSVSTSLVVDAYTSILSHDMDGCQVELYFTNTGFALLAISLSASVAMNLVLEDQYLNGVVVGTFMMCFLASLFAVKAHWTIPIMALRRAGRFIWSDTPFVNFFTLIYIAIVLRGDSVLRLRDYVTFRSVAVLELVFMKAKLAASRPDVQEEMMRNLIKSERVLLTSSKAFGFEMLRLPVVDRHAVAAFQTLQRLSVMFFKTTPGFDGGSLLGAQGPCKVFIPEVGRCLSENRVKICRLSDDVIILVDCFHKDSRPAGSIWARFLQHAHGILLHRIGRVRVAFAIRLEDNAGDPVHFHSNINMVTGVKEEWANSFPEGESVGGVLDLLRIRGTGLTTIRDSPNSEPLLTAKTKVLMMESRDVGAEMNTPRAY</sequence>
<keyword evidence="1" id="KW-0472">Membrane</keyword>
<evidence type="ECO:0000256" key="1">
    <source>
        <dbReference type="SAM" id="Phobius"/>
    </source>
</evidence>
<dbReference type="OrthoDB" id="3782562at2759"/>
<keyword evidence="1" id="KW-0812">Transmembrane</keyword>
<proteinExistence type="predicted"/>
<accession>A0A8J8W717</accession>
<evidence type="ECO:0000313" key="2">
    <source>
        <dbReference type="EMBL" id="KAF7718885.1"/>
    </source>
</evidence>
<gene>
    <name evidence="2" type="ORF">PECM_000268</name>
</gene>
<keyword evidence="3" id="KW-1185">Reference proteome</keyword>
<feature type="transmembrane region" description="Helical" evidence="1">
    <location>
        <begin position="16"/>
        <end position="44"/>
    </location>
</feature>
<feature type="transmembrane region" description="Helical" evidence="1">
    <location>
        <begin position="144"/>
        <end position="165"/>
    </location>
</feature>
<feature type="transmembrane region" description="Helical" evidence="1">
    <location>
        <begin position="108"/>
        <end position="132"/>
    </location>
</feature>
<dbReference type="EMBL" id="WIWV01000010">
    <property type="protein sequence ID" value="KAF7718885.1"/>
    <property type="molecule type" value="Genomic_DNA"/>
</dbReference>
<protein>
    <submittedName>
        <fullName evidence="2">Uncharacterized protein</fullName>
    </submittedName>
</protein>
<name>A0A8J8W717_9EURO</name>
<keyword evidence="1" id="KW-1133">Transmembrane helix</keyword>
<organism evidence="2 3">
    <name type="scientific">Penicillium ucsense</name>
    <dbReference type="NCBI Taxonomy" id="2839758"/>
    <lineage>
        <taxon>Eukaryota</taxon>
        <taxon>Fungi</taxon>
        <taxon>Dikarya</taxon>
        <taxon>Ascomycota</taxon>
        <taxon>Pezizomycotina</taxon>
        <taxon>Eurotiomycetes</taxon>
        <taxon>Eurotiomycetidae</taxon>
        <taxon>Eurotiales</taxon>
        <taxon>Aspergillaceae</taxon>
        <taxon>Penicillium</taxon>
    </lineage>
</organism>
<reference evidence="2" key="1">
    <citation type="journal article" date="2020" name="Front. Microbiol.">
        <title>Gene regulatory networks of Penicillium echinulatum 2HH and Penicillium oxalicum 114-2 inferred by a computational biology approach.</title>
        <authorList>
            <person name="Lenz A.R."/>
            <person name="Galan-Vasquez E."/>
            <person name="Balbinot E."/>
            <person name="De Abreu F.P."/>
            <person name="De Oliveira N.S."/>
            <person name="Da Rosa L.O."/>
            <person name="De Avila E Silva S."/>
            <person name="Camassola M."/>
            <person name="Dillon A.J.P."/>
            <person name="Perez-Rueda E."/>
        </authorList>
    </citation>
    <scope>NUCLEOTIDE SEQUENCE</scope>
    <source>
        <strain evidence="2">S1M29</strain>
    </source>
</reference>
<comment type="caution">
    <text evidence="2">The sequence shown here is derived from an EMBL/GenBank/DDBJ whole genome shotgun (WGS) entry which is preliminary data.</text>
</comment>
<feature type="transmembrane region" description="Helical" evidence="1">
    <location>
        <begin position="80"/>
        <end position="102"/>
    </location>
</feature>